<sequence>MLKKKKKKGIKHWIGKIHLWLGMTSGLIVLLLSVTGCLYVFSVEITNVLRSDAMYVTAPATHTIPVSQLWENTQKEIGNDLKIASVNVYNQPDKTWIFTCFKRNEKAESIFYFGNIDYYKRIYVNPYTGKIQGIYDEKTDFFNIVKFIHWSLLLDIPIGQQIIGWSTFIFVIMLITGIILWWPKNKAARKQRFKFQWKKDTQWKRKNYDIHNIFGFYIAAIALVIAFTGMIWAFSWFQSIVYVAGSGSLTPPDIKQGTSVITTAPKVSAIDSAFVKVKQKHLTADAFNLSMPADSTGAISAYIQQYRDAYYVNHSMQFDQYSGKLLVERNQDAKNFGEKLITANYDIHVGAILGIPGKIMAFIGSFICGMLPVTGFLIWYGRKFKKKTNKR</sequence>
<keyword evidence="3" id="KW-1185">Reference proteome</keyword>
<keyword evidence="1" id="KW-1133">Transmembrane helix</keyword>
<gene>
    <name evidence="2" type="ORF">FK004_06415</name>
</gene>
<accession>A0A2S1LMA1</accession>
<feature type="transmembrane region" description="Helical" evidence="1">
    <location>
        <begin position="359"/>
        <end position="381"/>
    </location>
</feature>
<name>A0A2S1LMA1_9FLAO</name>
<evidence type="ECO:0000313" key="3">
    <source>
        <dbReference type="Proteomes" id="UP000244677"/>
    </source>
</evidence>
<protein>
    <recommendedName>
        <fullName evidence="4">Peptidase</fullName>
    </recommendedName>
</protein>
<organism evidence="2 3">
    <name type="scientific">Flavobacterium kingsejongi</name>
    <dbReference type="NCBI Taxonomy" id="1678728"/>
    <lineage>
        <taxon>Bacteria</taxon>
        <taxon>Pseudomonadati</taxon>
        <taxon>Bacteroidota</taxon>
        <taxon>Flavobacteriia</taxon>
        <taxon>Flavobacteriales</taxon>
        <taxon>Flavobacteriaceae</taxon>
        <taxon>Flavobacterium</taxon>
    </lineage>
</organism>
<reference evidence="2 3" key="1">
    <citation type="submission" date="2017-04" db="EMBL/GenBank/DDBJ databases">
        <title>Complete genome sequence of Flavobacterium kingsejong AJ004.</title>
        <authorList>
            <person name="Lee P.C."/>
        </authorList>
    </citation>
    <scope>NUCLEOTIDE SEQUENCE [LARGE SCALE GENOMIC DNA]</scope>
    <source>
        <strain evidence="2 3">AJ004</strain>
    </source>
</reference>
<dbReference type="OrthoDB" id="111691at2"/>
<feature type="transmembrane region" description="Helical" evidence="1">
    <location>
        <begin position="214"/>
        <end position="237"/>
    </location>
</feature>
<keyword evidence="1" id="KW-0812">Transmembrane</keyword>
<feature type="transmembrane region" description="Helical" evidence="1">
    <location>
        <begin position="162"/>
        <end position="182"/>
    </location>
</feature>
<feature type="transmembrane region" description="Helical" evidence="1">
    <location>
        <begin position="20"/>
        <end position="41"/>
    </location>
</feature>
<evidence type="ECO:0000313" key="2">
    <source>
        <dbReference type="EMBL" id="AWG24890.1"/>
    </source>
</evidence>
<dbReference type="Proteomes" id="UP000244677">
    <property type="component" value="Chromosome"/>
</dbReference>
<evidence type="ECO:0000256" key="1">
    <source>
        <dbReference type="SAM" id="Phobius"/>
    </source>
</evidence>
<evidence type="ECO:0008006" key="4">
    <source>
        <dbReference type="Google" id="ProtNLM"/>
    </source>
</evidence>
<dbReference type="AlphaFoldDB" id="A0A2S1LMA1"/>
<dbReference type="EMBL" id="CP020919">
    <property type="protein sequence ID" value="AWG24890.1"/>
    <property type="molecule type" value="Genomic_DNA"/>
</dbReference>
<dbReference type="KEGG" id="fki:FK004_06415"/>
<dbReference type="Pfam" id="PF03929">
    <property type="entry name" value="PepSY_TM"/>
    <property type="match status" value="1"/>
</dbReference>
<dbReference type="InterPro" id="IPR005625">
    <property type="entry name" value="PepSY-ass_TM"/>
</dbReference>
<proteinExistence type="predicted"/>
<dbReference type="PANTHER" id="PTHR34219:SF3">
    <property type="entry name" value="BLL7967 PROTEIN"/>
    <property type="match status" value="1"/>
</dbReference>
<dbReference type="PANTHER" id="PTHR34219">
    <property type="entry name" value="IRON-REGULATED INNER MEMBRANE PROTEIN-RELATED"/>
    <property type="match status" value="1"/>
</dbReference>
<keyword evidence="1" id="KW-0472">Membrane</keyword>